<evidence type="ECO:0000256" key="1">
    <source>
        <dbReference type="ARBA" id="ARBA00022729"/>
    </source>
</evidence>
<gene>
    <name evidence="8" type="ORF">Glove_682g34</name>
</gene>
<name>A0A397G5Y6_9GLOM</name>
<dbReference type="OrthoDB" id="4781at2759"/>
<dbReference type="InterPro" id="IPR013320">
    <property type="entry name" value="ConA-like_dom_sf"/>
</dbReference>
<protein>
    <recommendedName>
        <fullName evidence="7">GH16 domain-containing protein</fullName>
    </recommendedName>
</protein>
<evidence type="ECO:0000313" key="9">
    <source>
        <dbReference type="Proteomes" id="UP000266861"/>
    </source>
</evidence>
<keyword evidence="1 6" id="KW-0732">Signal</keyword>
<dbReference type="SUPFAM" id="SSF49899">
    <property type="entry name" value="Concanavalin A-like lectins/glucanases"/>
    <property type="match status" value="1"/>
</dbReference>
<keyword evidence="2" id="KW-0378">Hydrolase</keyword>
<feature type="domain" description="GH16" evidence="7">
    <location>
        <begin position="61"/>
        <end position="312"/>
    </location>
</feature>
<organism evidence="8 9">
    <name type="scientific">Diversispora epigaea</name>
    <dbReference type="NCBI Taxonomy" id="1348612"/>
    <lineage>
        <taxon>Eukaryota</taxon>
        <taxon>Fungi</taxon>
        <taxon>Fungi incertae sedis</taxon>
        <taxon>Mucoromycota</taxon>
        <taxon>Glomeromycotina</taxon>
        <taxon>Glomeromycetes</taxon>
        <taxon>Diversisporales</taxon>
        <taxon>Diversisporaceae</taxon>
        <taxon>Diversispora</taxon>
    </lineage>
</organism>
<comment type="caution">
    <text evidence="8">The sequence shown here is derived from an EMBL/GenBank/DDBJ whole genome shotgun (WGS) entry which is preliminary data.</text>
</comment>
<feature type="signal peptide" evidence="6">
    <location>
        <begin position="1"/>
        <end position="22"/>
    </location>
</feature>
<proteinExistence type="predicted"/>
<feature type="region of interest" description="Disordered" evidence="4">
    <location>
        <begin position="328"/>
        <end position="369"/>
    </location>
</feature>
<evidence type="ECO:0000256" key="6">
    <source>
        <dbReference type="SAM" id="SignalP"/>
    </source>
</evidence>
<evidence type="ECO:0000256" key="5">
    <source>
        <dbReference type="SAM" id="Phobius"/>
    </source>
</evidence>
<feature type="compositionally biased region" description="Polar residues" evidence="4">
    <location>
        <begin position="346"/>
        <end position="368"/>
    </location>
</feature>
<evidence type="ECO:0000313" key="8">
    <source>
        <dbReference type="EMBL" id="RHZ45264.1"/>
    </source>
</evidence>
<dbReference type="AlphaFoldDB" id="A0A397G5Y6"/>
<dbReference type="EMBL" id="PQFF01000551">
    <property type="protein sequence ID" value="RHZ45264.1"/>
    <property type="molecule type" value="Genomic_DNA"/>
</dbReference>
<evidence type="ECO:0000256" key="4">
    <source>
        <dbReference type="SAM" id="MobiDB-lite"/>
    </source>
</evidence>
<dbReference type="PROSITE" id="PS51762">
    <property type="entry name" value="GH16_2"/>
    <property type="match status" value="1"/>
</dbReference>
<dbReference type="InterPro" id="IPR050546">
    <property type="entry name" value="Glycosyl_Hydrlase_16"/>
</dbReference>
<dbReference type="Pfam" id="PF00722">
    <property type="entry name" value="Glyco_hydro_16"/>
    <property type="match status" value="1"/>
</dbReference>
<evidence type="ECO:0000256" key="2">
    <source>
        <dbReference type="ARBA" id="ARBA00022801"/>
    </source>
</evidence>
<keyword evidence="5" id="KW-1133">Transmembrane helix</keyword>
<dbReference type="Gene3D" id="2.60.120.200">
    <property type="match status" value="1"/>
</dbReference>
<sequence length="403" mass="44651">MRPYKILFIAAAIVTLSSQVNAVCKYVGKKCPEDTPCCNGGWCSNNPAFCSTGCEPENSFSPKSCYPKPECRNFYEDFSKDQIVSINDYNGDPNSFRWTSDFVPDNHAIDNDGNLNLNMYLNKNKTNDFGKYQGFGVTISTTRWMQYGLVTARIKTAGLSKGVVSSMVISNNTAETIGDEIDYEWVGLNKSEVQSNYYWNGTLDYTKGAHHYVAPDTTAEYFTYFIDWKADSLSWGFNGKVVRTVYKKDTCSPTDKICRYPTEMSRVAFSIWDGGMGAPGTADWAGTPTDWSDNKFYTMYVDWVNVTCYNETSSTSWPPEGYGIPKNITNNNNNNGNGNNGNGNGYTTVGVNQPTTTDSESNNQTSGPGTFKKYVVPVGAVVGSIVATALIFGVYKHYTKGEY</sequence>
<dbReference type="GO" id="GO:0005975">
    <property type="term" value="P:carbohydrate metabolic process"/>
    <property type="evidence" value="ECO:0007669"/>
    <property type="project" value="InterPro"/>
</dbReference>
<dbReference type="GO" id="GO:0004553">
    <property type="term" value="F:hydrolase activity, hydrolyzing O-glycosyl compounds"/>
    <property type="evidence" value="ECO:0007669"/>
    <property type="project" value="InterPro"/>
</dbReference>
<dbReference type="PANTHER" id="PTHR10963">
    <property type="entry name" value="GLYCOSYL HYDROLASE-RELATED"/>
    <property type="match status" value="1"/>
</dbReference>
<feature type="transmembrane region" description="Helical" evidence="5">
    <location>
        <begin position="374"/>
        <end position="395"/>
    </location>
</feature>
<feature type="chain" id="PRO_5017315001" description="GH16 domain-containing protein" evidence="6">
    <location>
        <begin position="23"/>
        <end position="403"/>
    </location>
</feature>
<reference evidence="8 9" key="1">
    <citation type="submission" date="2018-08" db="EMBL/GenBank/DDBJ databases">
        <title>Genome and evolution of the arbuscular mycorrhizal fungus Diversispora epigaea (formerly Glomus versiforme) and its bacterial endosymbionts.</title>
        <authorList>
            <person name="Sun X."/>
            <person name="Fei Z."/>
            <person name="Harrison M."/>
        </authorList>
    </citation>
    <scope>NUCLEOTIDE SEQUENCE [LARGE SCALE GENOMIC DNA]</scope>
    <source>
        <strain evidence="8 9">IT104</strain>
    </source>
</reference>
<dbReference type="PANTHER" id="PTHR10963:SF22">
    <property type="entry name" value="GLYCOSIDASE CRH2-RELATED"/>
    <property type="match status" value="1"/>
</dbReference>
<dbReference type="STRING" id="1348612.A0A397G5Y6"/>
<accession>A0A397G5Y6</accession>
<evidence type="ECO:0000259" key="7">
    <source>
        <dbReference type="PROSITE" id="PS51762"/>
    </source>
</evidence>
<keyword evidence="9" id="KW-1185">Reference proteome</keyword>
<dbReference type="InterPro" id="IPR000757">
    <property type="entry name" value="Beta-glucanase-like"/>
</dbReference>
<keyword evidence="3" id="KW-0326">Glycosidase</keyword>
<keyword evidence="5" id="KW-0472">Membrane</keyword>
<keyword evidence="5" id="KW-0812">Transmembrane</keyword>
<evidence type="ECO:0000256" key="3">
    <source>
        <dbReference type="ARBA" id="ARBA00023295"/>
    </source>
</evidence>
<dbReference type="Proteomes" id="UP000266861">
    <property type="component" value="Unassembled WGS sequence"/>
</dbReference>